<reference evidence="1 2" key="1">
    <citation type="journal article" date="2023" name="Sci. Data">
        <title>Genome assembly of the Korean intertidal mud-creeper Batillaria attramentaria.</title>
        <authorList>
            <person name="Patra A.K."/>
            <person name="Ho P.T."/>
            <person name="Jun S."/>
            <person name="Lee S.J."/>
            <person name="Kim Y."/>
            <person name="Won Y.J."/>
        </authorList>
    </citation>
    <scope>NUCLEOTIDE SEQUENCE [LARGE SCALE GENOMIC DNA]</scope>
    <source>
        <strain evidence="1">Wonlab-2016</strain>
    </source>
</reference>
<dbReference type="AlphaFoldDB" id="A0ABD0M0W1"/>
<accession>A0ABD0M0W1</accession>
<evidence type="ECO:0000313" key="1">
    <source>
        <dbReference type="EMBL" id="KAK7505394.1"/>
    </source>
</evidence>
<organism evidence="1 2">
    <name type="scientific">Batillaria attramentaria</name>
    <dbReference type="NCBI Taxonomy" id="370345"/>
    <lineage>
        <taxon>Eukaryota</taxon>
        <taxon>Metazoa</taxon>
        <taxon>Spiralia</taxon>
        <taxon>Lophotrochozoa</taxon>
        <taxon>Mollusca</taxon>
        <taxon>Gastropoda</taxon>
        <taxon>Caenogastropoda</taxon>
        <taxon>Sorbeoconcha</taxon>
        <taxon>Cerithioidea</taxon>
        <taxon>Batillariidae</taxon>
        <taxon>Batillaria</taxon>
    </lineage>
</organism>
<proteinExistence type="predicted"/>
<dbReference type="Proteomes" id="UP001519460">
    <property type="component" value="Unassembled WGS sequence"/>
</dbReference>
<evidence type="ECO:0000313" key="2">
    <source>
        <dbReference type="Proteomes" id="UP001519460"/>
    </source>
</evidence>
<gene>
    <name evidence="1" type="ORF">BaRGS_00003556</name>
</gene>
<name>A0ABD0M0W1_9CAEN</name>
<keyword evidence="2" id="KW-1185">Reference proteome</keyword>
<comment type="caution">
    <text evidence="1">The sequence shown here is derived from an EMBL/GenBank/DDBJ whole genome shotgun (WGS) entry which is preliminary data.</text>
</comment>
<protein>
    <submittedName>
        <fullName evidence="1">Uncharacterized protein</fullName>
    </submittedName>
</protein>
<dbReference type="EMBL" id="JACVVK020000011">
    <property type="protein sequence ID" value="KAK7505394.1"/>
    <property type="molecule type" value="Genomic_DNA"/>
</dbReference>
<sequence length="103" mass="11549">MSFGRAPIDTNTRTHNHRRDDLVYGYTFMSVQARRAWGIRIASLSLNKNSEKKGTGMQVNKSWWSLVAEAINRADAITETSVSESTYDSIRSGKSISRLPGIK</sequence>